<gene>
    <name evidence="1" type="ORF">SAMN05421630_105223</name>
</gene>
<organism evidence="1 2">
    <name type="scientific">Prauserella marina</name>
    <dbReference type="NCBI Taxonomy" id="530584"/>
    <lineage>
        <taxon>Bacteria</taxon>
        <taxon>Bacillati</taxon>
        <taxon>Actinomycetota</taxon>
        <taxon>Actinomycetes</taxon>
        <taxon>Pseudonocardiales</taxon>
        <taxon>Pseudonocardiaceae</taxon>
        <taxon>Prauserella</taxon>
    </lineage>
</organism>
<keyword evidence="2" id="KW-1185">Reference proteome</keyword>
<evidence type="ECO:0000313" key="2">
    <source>
        <dbReference type="Proteomes" id="UP000199494"/>
    </source>
</evidence>
<protein>
    <submittedName>
        <fullName evidence="1">Uncharacterized protein</fullName>
    </submittedName>
</protein>
<dbReference type="Proteomes" id="UP000199494">
    <property type="component" value="Unassembled WGS sequence"/>
</dbReference>
<dbReference type="KEGG" id="pmad:BAY61_15880"/>
<dbReference type="STRING" id="530584.SAMN05421630_105223"/>
<dbReference type="OrthoDB" id="9796999at2"/>
<dbReference type="EMBL" id="FMZE01000005">
    <property type="protein sequence ID" value="SDD02215.1"/>
    <property type="molecule type" value="Genomic_DNA"/>
</dbReference>
<evidence type="ECO:0000313" key="1">
    <source>
        <dbReference type="EMBL" id="SDD02215.1"/>
    </source>
</evidence>
<accession>A0A222W082</accession>
<name>A0A222W082_9PSEU</name>
<reference evidence="1 2" key="1">
    <citation type="submission" date="2016-10" db="EMBL/GenBank/DDBJ databases">
        <authorList>
            <person name="de Groot N.N."/>
        </authorList>
    </citation>
    <scope>NUCLEOTIDE SEQUENCE [LARGE SCALE GENOMIC DNA]</scope>
    <source>
        <strain evidence="1 2">CGMCC 4.5506</strain>
    </source>
</reference>
<sequence>MMLFPDAAAWEAWLAGHHDSAAEAWLRIAKKNAPVTSVTIEQALDVALCFGWIDSNRKSLDEHYYLQRYSRRRKASPWSRINVARAERLIAEGRMRVPGFAEITAARREGRWGR</sequence>
<proteinExistence type="predicted"/>
<dbReference type="AlphaFoldDB" id="A0A222W082"/>